<comment type="caution">
    <text evidence="2">The sequence shown here is derived from an EMBL/GenBank/DDBJ whole genome shotgun (WGS) entry which is preliminary data.</text>
</comment>
<feature type="chain" id="PRO_5043709886" evidence="1">
    <location>
        <begin position="17"/>
        <end position="104"/>
    </location>
</feature>
<organism evidence="2 3">
    <name type="scientific">Orbilia blumenaviensis</name>
    <dbReference type="NCBI Taxonomy" id="1796055"/>
    <lineage>
        <taxon>Eukaryota</taxon>
        <taxon>Fungi</taxon>
        <taxon>Dikarya</taxon>
        <taxon>Ascomycota</taxon>
        <taxon>Pezizomycotina</taxon>
        <taxon>Orbiliomycetes</taxon>
        <taxon>Orbiliales</taxon>
        <taxon>Orbiliaceae</taxon>
        <taxon>Orbilia</taxon>
    </lineage>
</organism>
<evidence type="ECO:0000256" key="1">
    <source>
        <dbReference type="SAM" id="SignalP"/>
    </source>
</evidence>
<proteinExistence type="predicted"/>
<feature type="signal peptide" evidence="1">
    <location>
        <begin position="1"/>
        <end position="16"/>
    </location>
</feature>
<dbReference type="AlphaFoldDB" id="A0AAV9VFR8"/>
<accession>A0AAV9VFR8</accession>
<keyword evidence="3" id="KW-1185">Reference proteome</keyword>
<protein>
    <submittedName>
        <fullName evidence="2">Uncharacterized protein</fullName>
    </submittedName>
</protein>
<name>A0AAV9VFR8_9PEZI</name>
<gene>
    <name evidence="2" type="ORF">TWF730_006545</name>
</gene>
<evidence type="ECO:0000313" key="3">
    <source>
        <dbReference type="Proteomes" id="UP001373714"/>
    </source>
</evidence>
<keyword evidence="1" id="KW-0732">Signal</keyword>
<sequence>MKIAVCLLALLGAASAAPNPVSNADPNPLIQKRCAAGTELYAWCTAACGYNCRAQYNSCRNQPPPYGCQEAYGRMLAYCNLCCQTGDCRNCQNCGNSYPLPQPA</sequence>
<dbReference type="Proteomes" id="UP001373714">
    <property type="component" value="Unassembled WGS sequence"/>
</dbReference>
<dbReference type="EMBL" id="JAVHNS010000003">
    <property type="protein sequence ID" value="KAK6360403.1"/>
    <property type="molecule type" value="Genomic_DNA"/>
</dbReference>
<evidence type="ECO:0000313" key="2">
    <source>
        <dbReference type="EMBL" id="KAK6360403.1"/>
    </source>
</evidence>
<reference evidence="2 3" key="1">
    <citation type="submission" date="2019-10" db="EMBL/GenBank/DDBJ databases">
        <authorList>
            <person name="Palmer J.M."/>
        </authorList>
    </citation>
    <scope>NUCLEOTIDE SEQUENCE [LARGE SCALE GENOMIC DNA]</scope>
    <source>
        <strain evidence="2 3">TWF730</strain>
    </source>
</reference>